<dbReference type="Gene3D" id="2.30.30.40">
    <property type="entry name" value="SH3 Domains"/>
    <property type="match status" value="1"/>
</dbReference>
<protein>
    <submittedName>
        <fullName evidence="6 7">Disks large homolog 5</fullName>
    </submittedName>
</protein>
<dbReference type="InterPro" id="IPR008145">
    <property type="entry name" value="GK/Ca_channel_bsu"/>
</dbReference>
<dbReference type="KEGG" id="apln:108737264"/>
<feature type="region of interest" description="Disordered" evidence="2">
    <location>
        <begin position="1146"/>
        <end position="1177"/>
    </location>
</feature>
<dbReference type="InterPro" id="IPR036028">
    <property type="entry name" value="SH3-like_dom_sf"/>
</dbReference>
<feature type="region of interest" description="Disordered" evidence="2">
    <location>
        <begin position="1"/>
        <end position="27"/>
    </location>
</feature>
<dbReference type="CDD" id="cd06767">
    <property type="entry name" value="PDZ3_DLG5-like"/>
    <property type="match status" value="1"/>
</dbReference>
<dbReference type="InterPro" id="IPR001478">
    <property type="entry name" value="PDZ"/>
</dbReference>
<feature type="domain" description="PDZ" evidence="4">
    <location>
        <begin position="522"/>
        <end position="609"/>
    </location>
</feature>
<feature type="region of interest" description="Disordered" evidence="2">
    <location>
        <begin position="784"/>
        <end position="817"/>
    </location>
</feature>
<feature type="compositionally biased region" description="Low complexity" evidence="2">
    <location>
        <begin position="1"/>
        <end position="25"/>
    </location>
</feature>
<dbReference type="Gene3D" id="2.30.42.10">
    <property type="match status" value="4"/>
</dbReference>
<organism evidence="5 6">
    <name type="scientific">Agrilus planipennis</name>
    <name type="common">Emerald ash borer</name>
    <name type="synonym">Agrilus marcopoli</name>
    <dbReference type="NCBI Taxonomy" id="224129"/>
    <lineage>
        <taxon>Eukaryota</taxon>
        <taxon>Metazoa</taxon>
        <taxon>Ecdysozoa</taxon>
        <taxon>Arthropoda</taxon>
        <taxon>Hexapoda</taxon>
        <taxon>Insecta</taxon>
        <taxon>Pterygota</taxon>
        <taxon>Neoptera</taxon>
        <taxon>Endopterygota</taxon>
        <taxon>Coleoptera</taxon>
        <taxon>Polyphaga</taxon>
        <taxon>Elateriformia</taxon>
        <taxon>Buprestoidea</taxon>
        <taxon>Buprestidae</taxon>
        <taxon>Agrilinae</taxon>
        <taxon>Agrilus</taxon>
    </lineage>
</organism>
<dbReference type="CDD" id="cd11860">
    <property type="entry name" value="SH3_DLG5"/>
    <property type="match status" value="1"/>
</dbReference>
<feature type="region of interest" description="Disordered" evidence="2">
    <location>
        <begin position="1541"/>
        <end position="1564"/>
    </location>
</feature>
<feature type="domain" description="Guanylate kinase-like" evidence="3">
    <location>
        <begin position="1644"/>
        <end position="1775"/>
    </location>
</feature>
<evidence type="ECO:0000259" key="4">
    <source>
        <dbReference type="PROSITE" id="PS50106"/>
    </source>
</evidence>
<feature type="domain" description="PDZ" evidence="4">
    <location>
        <begin position="1212"/>
        <end position="1291"/>
    </location>
</feature>
<evidence type="ECO:0000256" key="2">
    <source>
        <dbReference type="SAM" id="MobiDB-lite"/>
    </source>
</evidence>
<feature type="compositionally biased region" description="Low complexity" evidence="2">
    <location>
        <begin position="1299"/>
        <end position="1309"/>
    </location>
</feature>
<keyword evidence="1" id="KW-0175">Coiled coil</keyword>
<dbReference type="SMART" id="SM00072">
    <property type="entry name" value="GuKc"/>
    <property type="match status" value="1"/>
</dbReference>
<evidence type="ECO:0000313" key="6">
    <source>
        <dbReference type="RefSeq" id="XP_018325504.1"/>
    </source>
</evidence>
<feature type="region of interest" description="Disordered" evidence="2">
    <location>
        <begin position="1297"/>
        <end position="1330"/>
    </location>
</feature>
<evidence type="ECO:0000313" key="7">
    <source>
        <dbReference type="RefSeq" id="XP_018325505.1"/>
    </source>
</evidence>
<dbReference type="InterPro" id="IPR027417">
    <property type="entry name" value="P-loop_NTPase"/>
</dbReference>
<dbReference type="Pfam" id="PF00595">
    <property type="entry name" value="PDZ"/>
    <property type="match status" value="4"/>
</dbReference>
<dbReference type="GeneID" id="108737264"/>
<dbReference type="InterPro" id="IPR035537">
    <property type="entry name" value="DLG5_SH3"/>
</dbReference>
<dbReference type="InterPro" id="IPR036034">
    <property type="entry name" value="PDZ_sf"/>
</dbReference>
<dbReference type="SUPFAM" id="SSF50044">
    <property type="entry name" value="SH3-domain"/>
    <property type="match status" value="1"/>
</dbReference>
<accession>A0A1W4WNK6</accession>
<feature type="domain" description="PDZ" evidence="4">
    <location>
        <begin position="1371"/>
        <end position="1445"/>
    </location>
</feature>
<dbReference type="GO" id="GO:0035331">
    <property type="term" value="P:negative regulation of hippo signaling"/>
    <property type="evidence" value="ECO:0007669"/>
    <property type="project" value="TreeGrafter"/>
</dbReference>
<dbReference type="RefSeq" id="XP_018325505.1">
    <property type="nucleotide sequence ID" value="XM_018470003.2"/>
</dbReference>
<dbReference type="InterPro" id="IPR008144">
    <property type="entry name" value="Guanylate_kin-like_dom"/>
</dbReference>
<reference evidence="6 7" key="1">
    <citation type="submission" date="2025-04" db="UniProtKB">
        <authorList>
            <consortium name="RefSeq"/>
        </authorList>
    </citation>
    <scope>IDENTIFICATION</scope>
    <source>
        <tissue evidence="6 7">Entire body</tissue>
    </source>
</reference>
<sequence>MASSTDGSGSSGALSRNYSINSSSSRDYENLKQQYDKANNELANLRRRCDHAMKELDYYRSQHRAAMNQLEVSSQDSATLRTKYGDVLSENQRLEQDVQSLRTELSELHRQQEVLVSENGNTESLYMLSRRNDSVVRDDCDTLRKRYDELLASHSQAITKLELAQDETNRLNKQCDELNQERNNVMRDIVNLRQQIAVAHQKYDKAARDCIKFREAFQKVQQQYEEAVKEVNQAMAFRMKASKEVKRLTDERNAAMTEYNLIMSERDTVHKEMEKLSDDLTQACKKNKLLEADNKELMEEKKQLNYQMETLRREIASALHDRDKALKECNDLREKFGEYSASKEDSRDMMKSRLDNLSFLGDNAARKEVQVDSRSLSQRQRLDNLDQANQELESLRKSLDKAQTELSEAIQEAEVSKGRRDWAFSERDKIVLERESIRTLCDNMRKERDRAVSELAEALRESDAIKKQRNELMKEVKMLKEALEIHMEKEAQFNQFRGMGHNHSHDSAIDSDMQEWETEILEMDLSGLPSDGDLGFELVGGRDDPHYPNDSGIYVASVSKGSMADGKLRVNDCISRVNNLDCTSVSKRMVIETLRSSLPVAHLVVRRRRSQTWSSSQNSRGSQNVVRIPPSFQNNSRVARWIYTARLAAGCHGLSLESGVYIGKISEGSLAAKDNSLVVGDRVLSINNKSMDGFESIHEAMSILNDDRTDIITITTLKTSYLDPECTTNVFMPAQRYKKENRSSQTDDHDLVRHDYDRQYLSGDYRLNNKSNVQEKNSGAWFREKLDMVRGRRHSKDRNRNDDKKKYRNSSPNTLDLSSNTFEQEQAIAELDLVIDSYHGENTNTMKRNKRRGKEMSVQEKNGGTWPKARATNVLQNTTGTIVARKKERPPLSLLLTDRSEQQNNYCCKNERTSNRNSTPIPLSLAQNLNRHSVFKSVDNSMVPFPKATFSTVNDSFEKLRSNKMSDFDASREVNNRLSINSDNSLDFPVNKPMLISEKDFLNYYKKNKTGPIKYTADSDRDNSITHDISVTGVPNPHTRIHSQLFVPNPRIAFPFHPHPHPHLNSSPLTLPTCHSRESVGFEPPYPSFTHTHSPSVDHYQKKQMLNVNGLPSHAHVPYRDSDMINYGQGFEGGTFPRKKENQRFRIPSNPSVTSKNSAGKVSTGSIERTSERGSPMPIFQVEVLSPGNRDKRNSVPDYCWPQKPLPGELRRVHIDKSNEPLGIQINCPESGGIFVSTVNDNSLASRVGLQIGDQLLEVCGINMRNATYNLAANVLRQCGNSITMLVQYSPDKYNELQDSGSCSGSSSNDEGDGEPTPCNSPKGVRKSHSNAMSLPLTSLGNQTIINRTSQATSTIQRQSSNNRNEEEPRYLYIETLKTSNLGISLVGGNAVGIFIHSVQPDSLAYHAGLRTGDQILEYNGSDLRHATAEEAAYELAKTADKVTVLAHYRVDRYNEIKDKPGDSLYIRCLFDRSGSELSDNLQLCFNKDDILYVDNTMFNGVPGHWRAWKLDSEGQKQQCGIIPNKYKVEEELLLKRSTGDLEGRGSTSARRSFFRRKKHQRSGSRDSKELASFCNVSSGWYSDNGTLHEDLSLCSYQRVERLDYPEFRPVLVLGPLAECIVDKLVNDFPDKFQKVQHEARHCSQATLDQELADSLIVDYRRKGNYYECTTAASIRSVCSSRLHCMLDISVSSVEKLHRHQIYPIVLLIKFKSTKQIKEVKDTRFPLDKLSGKAAKEMYEHGLKLEAEYRHQITAVIPAGVNIAYICTQVKAAIDAEHNKSQWIPVQ</sequence>
<dbReference type="RefSeq" id="XP_018325504.1">
    <property type="nucleotide sequence ID" value="XM_018470002.2"/>
</dbReference>
<feature type="domain" description="PDZ" evidence="4">
    <location>
        <begin position="641"/>
        <end position="693"/>
    </location>
</feature>
<evidence type="ECO:0000256" key="1">
    <source>
        <dbReference type="SAM" id="Coils"/>
    </source>
</evidence>
<evidence type="ECO:0000259" key="3">
    <source>
        <dbReference type="PROSITE" id="PS50052"/>
    </source>
</evidence>
<dbReference type="Pfam" id="PF00625">
    <property type="entry name" value="Guanylate_kin"/>
    <property type="match status" value="1"/>
</dbReference>
<evidence type="ECO:0000313" key="5">
    <source>
        <dbReference type="Proteomes" id="UP000192223"/>
    </source>
</evidence>
<dbReference type="STRING" id="224129.A0A1W4WNK6"/>
<feature type="coiled-coil region" evidence="1">
    <location>
        <begin position="378"/>
        <end position="489"/>
    </location>
</feature>
<dbReference type="SMART" id="SM00228">
    <property type="entry name" value="PDZ"/>
    <property type="match status" value="4"/>
</dbReference>
<dbReference type="PANTHER" id="PTHR46360">
    <property type="entry name" value="DISKS LARGE HOMOLOG 5"/>
    <property type="match status" value="1"/>
</dbReference>
<proteinExistence type="predicted"/>
<gene>
    <name evidence="6 7" type="primary">LOC108737264</name>
</gene>
<feature type="region of interest" description="Disordered" evidence="2">
    <location>
        <begin position="843"/>
        <end position="865"/>
    </location>
</feature>
<feature type="compositionally biased region" description="Polar residues" evidence="2">
    <location>
        <begin position="1149"/>
        <end position="1168"/>
    </location>
</feature>
<dbReference type="PROSITE" id="PS50052">
    <property type="entry name" value="GUANYLATE_KINASE_2"/>
    <property type="match status" value="1"/>
</dbReference>
<dbReference type="Proteomes" id="UP000192223">
    <property type="component" value="Unplaced"/>
</dbReference>
<dbReference type="SUPFAM" id="SSF52540">
    <property type="entry name" value="P-loop containing nucleoside triphosphate hydrolases"/>
    <property type="match status" value="1"/>
</dbReference>
<dbReference type="SUPFAM" id="SSF50156">
    <property type="entry name" value="PDZ domain-like"/>
    <property type="match status" value="4"/>
</dbReference>
<feature type="coiled-coil region" evidence="1">
    <location>
        <begin position="161"/>
        <end position="335"/>
    </location>
</feature>
<dbReference type="PANTHER" id="PTHR46360:SF1">
    <property type="entry name" value="DISKS LARGE HOMOLOG 5"/>
    <property type="match status" value="1"/>
</dbReference>
<feature type="compositionally biased region" description="Basic residues" evidence="2">
    <location>
        <begin position="1553"/>
        <end position="1563"/>
    </location>
</feature>
<dbReference type="SUPFAM" id="SSF57997">
    <property type="entry name" value="Tropomyosin"/>
    <property type="match status" value="1"/>
</dbReference>
<dbReference type="OrthoDB" id="10067129at2759"/>
<dbReference type="Gene3D" id="3.40.50.300">
    <property type="entry name" value="P-loop containing nucleotide triphosphate hydrolases"/>
    <property type="match status" value="1"/>
</dbReference>
<dbReference type="PROSITE" id="PS50106">
    <property type="entry name" value="PDZ"/>
    <property type="match status" value="4"/>
</dbReference>
<dbReference type="InterPro" id="IPR053004">
    <property type="entry name" value="MAGUK_Signaling_Regulators"/>
</dbReference>
<dbReference type="GO" id="GO:0005886">
    <property type="term" value="C:plasma membrane"/>
    <property type="evidence" value="ECO:0007669"/>
    <property type="project" value="TreeGrafter"/>
</dbReference>
<keyword evidence="5" id="KW-1185">Reference proteome</keyword>
<name>A0A1W4WNK6_AGRPL</name>